<dbReference type="AlphaFoldDB" id="D2R7E5"/>
<dbReference type="PANTHER" id="PTHR46211:SF1">
    <property type="entry name" value="GLYCEROPHOSPHODIESTER PHOSPHODIESTERASE, CYTOPLASMIC"/>
    <property type="match status" value="1"/>
</dbReference>
<sequence precursor="true">MPRPVSITIVSLRLLSIIAFLAGSLMTSPLFAADAIPPARELVLGKQVLIIAHRGNSSEFPENTIPAFESAVKVGSDLVELDYYHSGDNQPVVIHDNILDRTTDAEKILGEGKLLVAKTPLADLLKLDAGTWFDEKFSGTKIPTLTESIDVIQSGSTTLIERKAGDADTVVKVIQEKELMDRVVVQAFDWDYVSRCRELAPTLMLAALGGKTASPAQLKAAAKTGAQVIAWNHQEISKAQIDQIHELGCKAWVYTVDDPKRALKLLEDGIDGIITNRPATMLKLRAAYEAAQAKATGPKATESTAAESAE</sequence>
<name>D2R7E5_PIRSD</name>
<dbReference type="OrthoDB" id="238714at2"/>
<keyword evidence="3" id="KW-0378">Hydrolase</keyword>
<dbReference type="Pfam" id="PF03009">
    <property type="entry name" value="GDPD"/>
    <property type="match status" value="1"/>
</dbReference>
<proteinExistence type="predicted"/>
<keyword evidence="1" id="KW-0732">Signal</keyword>
<dbReference type="PANTHER" id="PTHR46211">
    <property type="entry name" value="GLYCEROPHOSPHORYL DIESTER PHOSPHODIESTERASE"/>
    <property type="match status" value="1"/>
</dbReference>
<dbReference type="Gene3D" id="3.20.20.190">
    <property type="entry name" value="Phosphatidylinositol (PI) phosphodiesterase"/>
    <property type="match status" value="1"/>
</dbReference>
<dbReference type="PROSITE" id="PS51704">
    <property type="entry name" value="GP_PDE"/>
    <property type="match status" value="1"/>
</dbReference>
<dbReference type="GO" id="GO:0008889">
    <property type="term" value="F:glycerophosphodiester phosphodiesterase activity"/>
    <property type="evidence" value="ECO:0007669"/>
    <property type="project" value="UniProtKB-EC"/>
</dbReference>
<accession>D2R7E5</accession>
<evidence type="ECO:0000313" key="4">
    <source>
        <dbReference type="Proteomes" id="UP000001887"/>
    </source>
</evidence>
<organism evidence="3 4">
    <name type="scientific">Pirellula staleyi (strain ATCC 27377 / DSM 6068 / ICPB 4128)</name>
    <name type="common">Pirella staleyi</name>
    <dbReference type="NCBI Taxonomy" id="530564"/>
    <lineage>
        <taxon>Bacteria</taxon>
        <taxon>Pseudomonadati</taxon>
        <taxon>Planctomycetota</taxon>
        <taxon>Planctomycetia</taxon>
        <taxon>Pirellulales</taxon>
        <taxon>Pirellulaceae</taxon>
        <taxon>Pirellula</taxon>
    </lineage>
</organism>
<dbReference type="eggNOG" id="COG0584">
    <property type="taxonomic scope" value="Bacteria"/>
</dbReference>
<dbReference type="InterPro" id="IPR030395">
    <property type="entry name" value="GP_PDE_dom"/>
</dbReference>
<dbReference type="STRING" id="530564.Psta_0956"/>
<dbReference type="GO" id="GO:0006629">
    <property type="term" value="P:lipid metabolic process"/>
    <property type="evidence" value="ECO:0007669"/>
    <property type="project" value="InterPro"/>
</dbReference>
<feature type="domain" description="GP-PDE" evidence="2">
    <location>
        <begin position="48"/>
        <end position="285"/>
    </location>
</feature>
<protein>
    <submittedName>
        <fullName evidence="3">Glycerophosphodiester phosphodiesterase</fullName>
        <ecNumber evidence="3">3.1.4.46</ecNumber>
    </submittedName>
</protein>
<keyword evidence="4" id="KW-1185">Reference proteome</keyword>
<evidence type="ECO:0000256" key="1">
    <source>
        <dbReference type="SAM" id="SignalP"/>
    </source>
</evidence>
<evidence type="ECO:0000313" key="3">
    <source>
        <dbReference type="EMBL" id="ADB15641.1"/>
    </source>
</evidence>
<dbReference type="InterPro" id="IPR017946">
    <property type="entry name" value="PLC-like_Pdiesterase_TIM-brl"/>
</dbReference>
<dbReference type="EMBL" id="CP001848">
    <property type="protein sequence ID" value="ADB15641.1"/>
    <property type="molecule type" value="Genomic_DNA"/>
</dbReference>
<reference evidence="3 4" key="1">
    <citation type="journal article" date="2009" name="Stand. Genomic Sci.">
        <title>Complete genome sequence of Pirellula staleyi type strain (ATCC 27377).</title>
        <authorList>
            <person name="Clum A."/>
            <person name="Tindall B.J."/>
            <person name="Sikorski J."/>
            <person name="Ivanova N."/>
            <person name="Mavrommatis K."/>
            <person name="Lucas S."/>
            <person name="Glavina del Rio T."/>
            <person name="Nolan M."/>
            <person name="Chen F."/>
            <person name="Tice H."/>
            <person name="Pitluck S."/>
            <person name="Cheng J.F."/>
            <person name="Chertkov O."/>
            <person name="Brettin T."/>
            <person name="Han C."/>
            <person name="Detter J.C."/>
            <person name="Kuske C."/>
            <person name="Bruce D."/>
            <person name="Goodwin L."/>
            <person name="Ovchinikova G."/>
            <person name="Pati A."/>
            <person name="Mikhailova N."/>
            <person name="Chen A."/>
            <person name="Palaniappan K."/>
            <person name="Land M."/>
            <person name="Hauser L."/>
            <person name="Chang Y.J."/>
            <person name="Jeffries C.D."/>
            <person name="Chain P."/>
            <person name="Rohde M."/>
            <person name="Goker M."/>
            <person name="Bristow J."/>
            <person name="Eisen J.A."/>
            <person name="Markowitz V."/>
            <person name="Hugenholtz P."/>
            <person name="Kyrpides N.C."/>
            <person name="Klenk H.P."/>
            <person name="Lapidus A."/>
        </authorList>
    </citation>
    <scope>NUCLEOTIDE SEQUENCE [LARGE SCALE GENOMIC DNA]</scope>
    <source>
        <strain evidence="4">ATCC 27377 / DSM 6068 / ICPB 4128</strain>
    </source>
</reference>
<feature type="chain" id="PRO_5003034718" evidence="1">
    <location>
        <begin position="33"/>
        <end position="310"/>
    </location>
</feature>
<dbReference type="EC" id="3.1.4.46" evidence="3"/>
<dbReference type="Proteomes" id="UP000001887">
    <property type="component" value="Chromosome"/>
</dbReference>
<dbReference type="HOGENOM" id="CLU_030006_3_1_0"/>
<gene>
    <name evidence="3" type="ordered locus">Psta_0956</name>
</gene>
<evidence type="ECO:0000259" key="2">
    <source>
        <dbReference type="PROSITE" id="PS51704"/>
    </source>
</evidence>
<dbReference type="KEGG" id="psl:Psta_0956"/>
<dbReference type="SUPFAM" id="SSF51695">
    <property type="entry name" value="PLC-like phosphodiesterases"/>
    <property type="match status" value="1"/>
</dbReference>
<feature type="signal peptide" evidence="1">
    <location>
        <begin position="1"/>
        <end position="32"/>
    </location>
</feature>